<dbReference type="STRING" id="717772.THIAE_09020"/>
<dbReference type="AlphaFoldDB" id="W0DYM5"/>
<dbReference type="Proteomes" id="UP000005380">
    <property type="component" value="Chromosome"/>
</dbReference>
<dbReference type="EMBL" id="CP007030">
    <property type="protein sequence ID" value="AHF02373.1"/>
    <property type="molecule type" value="Genomic_DNA"/>
</dbReference>
<organism evidence="1 2">
    <name type="scientific">Thiomicrospira aerophila AL3</name>
    <dbReference type="NCBI Taxonomy" id="717772"/>
    <lineage>
        <taxon>Bacteria</taxon>
        <taxon>Pseudomonadati</taxon>
        <taxon>Pseudomonadota</taxon>
        <taxon>Gammaproteobacteria</taxon>
        <taxon>Thiotrichales</taxon>
        <taxon>Piscirickettsiaceae</taxon>
        <taxon>Thiomicrospira</taxon>
    </lineage>
</organism>
<protein>
    <submittedName>
        <fullName evidence="1">Uncharacterized protein</fullName>
    </submittedName>
</protein>
<evidence type="ECO:0000313" key="1">
    <source>
        <dbReference type="EMBL" id="AHF02373.1"/>
    </source>
</evidence>
<dbReference type="InParanoid" id="W0DYM5"/>
<keyword evidence="2" id="KW-1185">Reference proteome</keyword>
<dbReference type="HOGENOM" id="CLU_3206406_0_0_6"/>
<gene>
    <name evidence="1" type="ORF">THIAE_09020</name>
</gene>
<dbReference type="KEGG" id="tao:THIAE_09020"/>
<reference evidence="1 2" key="1">
    <citation type="submission" date="2013-12" db="EMBL/GenBank/DDBJ databases">
        <authorList>
            <consortium name="DOE Joint Genome Institute"/>
            <person name="Kappler U."/>
            <person name="Huntemann M."/>
            <person name="Han J."/>
            <person name="Chen A."/>
            <person name="Kyrpides N."/>
            <person name="Mavromatis K."/>
            <person name="Markowitz V."/>
            <person name="Palaniappan K."/>
            <person name="Ivanova N."/>
            <person name="Schaumberg A."/>
            <person name="Pati A."/>
            <person name="Liolios K."/>
            <person name="Nordberg H.P."/>
            <person name="Cantor M.N."/>
            <person name="Hua S.X."/>
            <person name="Woyke T."/>
        </authorList>
    </citation>
    <scope>NUCLEOTIDE SEQUENCE [LARGE SCALE GENOMIC DNA]</scope>
    <source>
        <strain evidence="2">AL2</strain>
    </source>
</reference>
<name>W0DYM5_9GAMM</name>
<proteinExistence type="predicted"/>
<sequence>MPKFSGAEKVQGVKNLLKKAPGLGGASGAGAGLVSRLTRVGEAVG</sequence>
<accession>W0DYM5</accession>
<evidence type="ECO:0000313" key="2">
    <source>
        <dbReference type="Proteomes" id="UP000005380"/>
    </source>
</evidence>